<keyword evidence="1" id="KW-0472">Membrane</keyword>
<reference evidence="2" key="1">
    <citation type="submission" date="2021-11" db="EMBL/GenBank/DDBJ databases">
        <title>Description of novel Chryseobacterium species.</title>
        <authorList>
            <person name="Saticioglu I.B."/>
            <person name="Ay H."/>
            <person name="Altun S."/>
            <person name="Duman M."/>
        </authorList>
    </citation>
    <scope>NUCLEOTIDE SEQUENCE</scope>
    <source>
        <strain evidence="2">C-17</strain>
    </source>
</reference>
<dbReference type="AlphaFoldDB" id="A0A9Q3V0M1"/>
<dbReference type="EMBL" id="JAJNAY010000001">
    <property type="protein sequence ID" value="MCD1116679.1"/>
    <property type="molecule type" value="Genomic_DNA"/>
</dbReference>
<keyword evidence="1" id="KW-0812">Transmembrane</keyword>
<dbReference type="RefSeq" id="WP_230668449.1">
    <property type="nucleotide sequence ID" value="NZ_JAJNAY010000001.1"/>
</dbReference>
<feature type="transmembrane region" description="Helical" evidence="1">
    <location>
        <begin position="6"/>
        <end position="22"/>
    </location>
</feature>
<feature type="transmembrane region" description="Helical" evidence="1">
    <location>
        <begin position="42"/>
        <end position="62"/>
    </location>
</feature>
<gene>
    <name evidence="2" type="ORF">LO744_07400</name>
</gene>
<evidence type="ECO:0000313" key="2">
    <source>
        <dbReference type="EMBL" id="MCD1116679.1"/>
    </source>
</evidence>
<proteinExistence type="predicted"/>
<organism evidence="2 3">
    <name type="scientific">Chryseobacterium turcicum</name>
    <dbReference type="NCBI Taxonomy" id="2898076"/>
    <lineage>
        <taxon>Bacteria</taxon>
        <taxon>Pseudomonadati</taxon>
        <taxon>Bacteroidota</taxon>
        <taxon>Flavobacteriia</taxon>
        <taxon>Flavobacteriales</taxon>
        <taxon>Weeksellaceae</taxon>
        <taxon>Chryseobacterium group</taxon>
        <taxon>Chryseobacterium</taxon>
    </lineage>
</organism>
<comment type="caution">
    <text evidence="2">The sequence shown here is derived from an EMBL/GenBank/DDBJ whole genome shotgun (WGS) entry which is preliminary data.</text>
</comment>
<evidence type="ECO:0000313" key="3">
    <source>
        <dbReference type="Proteomes" id="UP001108025"/>
    </source>
</evidence>
<accession>A0A9Q3V0M1</accession>
<dbReference type="Proteomes" id="UP001108025">
    <property type="component" value="Unassembled WGS sequence"/>
</dbReference>
<keyword evidence="3" id="KW-1185">Reference proteome</keyword>
<name>A0A9Q3V0M1_9FLAO</name>
<evidence type="ECO:0000256" key="1">
    <source>
        <dbReference type="SAM" id="Phobius"/>
    </source>
</evidence>
<sequence>MDVNFLGLIGSLIRLSFVYKFNFNKQREASNQNFEKEEKRDVLIGLIAVIIFLTCGVLAYVVNW</sequence>
<protein>
    <submittedName>
        <fullName evidence="2">Uncharacterized protein</fullName>
    </submittedName>
</protein>
<keyword evidence="1" id="KW-1133">Transmembrane helix</keyword>